<proteinExistence type="predicted"/>
<dbReference type="InterPro" id="IPR013525">
    <property type="entry name" value="ABC2_TM"/>
</dbReference>
<dbReference type="InterPro" id="IPR051784">
    <property type="entry name" value="Nod_factor_ABC_transporter"/>
</dbReference>
<reference evidence="8 9" key="1">
    <citation type="journal article" date="2018" name="Nat. Biotechnol.">
        <title>A standardized bacterial taxonomy based on genome phylogeny substantially revises the tree of life.</title>
        <authorList>
            <person name="Parks D.H."/>
            <person name="Chuvochina M."/>
            <person name="Waite D.W."/>
            <person name="Rinke C."/>
            <person name="Skarshewski A."/>
            <person name="Chaumeil P.A."/>
            <person name="Hugenholtz P."/>
        </authorList>
    </citation>
    <scope>NUCLEOTIDE SEQUENCE [LARGE SCALE GENOMIC DNA]</scope>
    <source>
        <strain evidence="8">UBA11247</strain>
    </source>
</reference>
<evidence type="ECO:0000256" key="6">
    <source>
        <dbReference type="SAM" id="Phobius"/>
    </source>
</evidence>
<keyword evidence="5" id="KW-0046">Antibiotic resistance</keyword>
<evidence type="ECO:0000313" key="8">
    <source>
        <dbReference type="EMBL" id="HCT15139.1"/>
    </source>
</evidence>
<evidence type="ECO:0000313" key="9">
    <source>
        <dbReference type="Proteomes" id="UP000261739"/>
    </source>
</evidence>
<dbReference type="PANTHER" id="PTHR43229">
    <property type="entry name" value="NODULATION PROTEIN J"/>
    <property type="match status" value="1"/>
</dbReference>
<dbReference type="RefSeq" id="WP_010118480.1">
    <property type="nucleotide sequence ID" value="NZ_DAITTW010000037.1"/>
</dbReference>
<dbReference type="GO" id="GO:0043190">
    <property type="term" value="C:ATP-binding cassette (ABC) transporter complex"/>
    <property type="evidence" value="ECO:0007669"/>
    <property type="project" value="InterPro"/>
</dbReference>
<dbReference type="STRING" id="863239.GCA_000213935_02671"/>
<feature type="transmembrane region" description="Helical" evidence="6">
    <location>
        <begin position="153"/>
        <end position="176"/>
    </location>
</feature>
<name>A0A3D4T0T5_9CORY</name>
<evidence type="ECO:0000259" key="7">
    <source>
        <dbReference type="Pfam" id="PF12698"/>
    </source>
</evidence>
<feature type="transmembrane region" description="Helical" evidence="6">
    <location>
        <begin position="120"/>
        <end position="147"/>
    </location>
</feature>
<dbReference type="Pfam" id="PF12698">
    <property type="entry name" value="ABC2_membrane_3"/>
    <property type="match status" value="1"/>
</dbReference>
<feature type="transmembrane region" description="Helical" evidence="6">
    <location>
        <begin position="79"/>
        <end position="99"/>
    </location>
</feature>
<evidence type="ECO:0000256" key="2">
    <source>
        <dbReference type="ARBA" id="ARBA00022692"/>
    </source>
</evidence>
<dbReference type="AlphaFoldDB" id="A0A3D4T0T5"/>
<feature type="transmembrane region" description="Helical" evidence="6">
    <location>
        <begin position="183"/>
        <end position="204"/>
    </location>
</feature>
<protein>
    <submittedName>
        <fullName evidence="8">Multidrug ABC transporter permease</fullName>
    </submittedName>
</protein>
<comment type="subcellular location">
    <subcellularLocation>
        <location evidence="1">Membrane</location>
        <topology evidence="1">Multi-pass membrane protein</topology>
    </subcellularLocation>
</comment>
<dbReference type="PANTHER" id="PTHR43229:SF2">
    <property type="entry name" value="NODULATION PROTEIN J"/>
    <property type="match status" value="1"/>
</dbReference>
<keyword evidence="3 6" id="KW-1133">Transmembrane helix</keyword>
<dbReference type="GO" id="GO:0046677">
    <property type="term" value="P:response to antibiotic"/>
    <property type="evidence" value="ECO:0007669"/>
    <property type="project" value="UniProtKB-KW"/>
</dbReference>
<dbReference type="PIRSF" id="PIRSF006648">
    <property type="entry name" value="DrrB"/>
    <property type="match status" value="1"/>
</dbReference>
<evidence type="ECO:0000256" key="1">
    <source>
        <dbReference type="ARBA" id="ARBA00004141"/>
    </source>
</evidence>
<evidence type="ECO:0000256" key="3">
    <source>
        <dbReference type="ARBA" id="ARBA00022989"/>
    </source>
</evidence>
<dbReference type="EMBL" id="DQID01000263">
    <property type="protein sequence ID" value="HCT15139.1"/>
    <property type="molecule type" value="Genomic_DNA"/>
</dbReference>
<dbReference type="Proteomes" id="UP000261739">
    <property type="component" value="Unassembled WGS sequence"/>
</dbReference>
<accession>A0A3D4T0T5</accession>
<gene>
    <name evidence="8" type="ORF">DIW82_10260</name>
</gene>
<organism evidence="8 9">
    <name type="scientific">Corynebacterium nuruki</name>
    <dbReference type="NCBI Taxonomy" id="1032851"/>
    <lineage>
        <taxon>Bacteria</taxon>
        <taxon>Bacillati</taxon>
        <taxon>Actinomycetota</taxon>
        <taxon>Actinomycetes</taxon>
        <taxon>Mycobacteriales</taxon>
        <taxon>Corynebacteriaceae</taxon>
        <taxon>Corynebacterium</taxon>
    </lineage>
</organism>
<sequence length="266" mass="27745">MTSTGTGADRFPAGTFTPDPRPAAPWKMLASQARIETLLFLRHGEQQLLSLVIPVALLIAMSLVPVVPLDDPVQQVYPMTVGIALMSAGFTGQSIAVAFDRRYGALKRIGASGVPKWALIGGKVAAVLAAVVVQLIILSIIGLLLGWRPDASGFLAAVVFLAVGVFTFTSLGLLLGGTLGSDVVLALGNTVWFLFMGASVVTVIDQDLPSAARDVLELLPSVALTDGLVDASAGSFNLAGLIVLLVWGVVASTLAVRRFSFTMDDD</sequence>
<feature type="transmembrane region" description="Helical" evidence="6">
    <location>
        <begin position="48"/>
        <end position="67"/>
    </location>
</feature>
<dbReference type="GO" id="GO:0140359">
    <property type="term" value="F:ABC-type transporter activity"/>
    <property type="evidence" value="ECO:0007669"/>
    <property type="project" value="InterPro"/>
</dbReference>
<comment type="caution">
    <text evidence="8">The sequence shown here is derived from an EMBL/GenBank/DDBJ whole genome shotgun (WGS) entry which is preliminary data.</text>
</comment>
<evidence type="ECO:0000256" key="4">
    <source>
        <dbReference type="ARBA" id="ARBA00023136"/>
    </source>
</evidence>
<feature type="transmembrane region" description="Helical" evidence="6">
    <location>
        <begin position="236"/>
        <end position="256"/>
    </location>
</feature>
<keyword evidence="4 6" id="KW-0472">Membrane</keyword>
<evidence type="ECO:0000256" key="5">
    <source>
        <dbReference type="ARBA" id="ARBA00023251"/>
    </source>
</evidence>
<feature type="domain" description="ABC-2 type transporter transmembrane" evidence="7">
    <location>
        <begin position="74"/>
        <end position="256"/>
    </location>
</feature>
<dbReference type="InterPro" id="IPR000412">
    <property type="entry name" value="ABC_2_transport"/>
</dbReference>
<keyword evidence="2 6" id="KW-0812">Transmembrane</keyword>